<reference evidence="3" key="2">
    <citation type="submission" date="2015-01" db="EMBL/GenBank/DDBJ databases">
        <title>Evolutionary Origins and Diversification of the Mycorrhizal Mutualists.</title>
        <authorList>
            <consortium name="DOE Joint Genome Institute"/>
            <consortium name="Mycorrhizal Genomics Consortium"/>
            <person name="Kohler A."/>
            <person name="Kuo A."/>
            <person name="Nagy L.G."/>
            <person name="Floudas D."/>
            <person name="Copeland A."/>
            <person name="Barry K.W."/>
            <person name="Cichocki N."/>
            <person name="Veneault-Fourrey C."/>
            <person name="LaButti K."/>
            <person name="Lindquist E.A."/>
            <person name="Lipzen A."/>
            <person name="Lundell T."/>
            <person name="Morin E."/>
            <person name="Murat C."/>
            <person name="Riley R."/>
            <person name="Ohm R."/>
            <person name="Sun H."/>
            <person name="Tunlid A."/>
            <person name="Henrissat B."/>
            <person name="Grigoriev I.V."/>
            <person name="Hibbett D.S."/>
            <person name="Martin F."/>
        </authorList>
    </citation>
    <scope>NUCLEOTIDE SEQUENCE [LARGE SCALE GENOMIC DNA]</scope>
    <source>
        <strain evidence="3">MUT 4182</strain>
    </source>
</reference>
<accession>A0A0C3QMN3</accession>
<reference evidence="2 3" key="1">
    <citation type="submission" date="2014-04" db="EMBL/GenBank/DDBJ databases">
        <authorList>
            <consortium name="DOE Joint Genome Institute"/>
            <person name="Kuo A."/>
            <person name="Girlanda M."/>
            <person name="Perotto S."/>
            <person name="Kohler A."/>
            <person name="Nagy L.G."/>
            <person name="Floudas D."/>
            <person name="Copeland A."/>
            <person name="Barry K.W."/>
            <person name="Cichocki N."/>
            <person name="Veneault-Fourrey C."/>
            <person name="LaButti K."/>
            <person name="Lindquist E.A."/>
            <person name="Lipzen A."/>
            <person name="Lundell T."/>
            <person name="Morin E."/>
            <person name="Murat C."/>
            <person name="Sun H."/>
            <person name="Tunlid A."/>
            <person name="Henrissat B."/>
            <person name="Grigoriev I.V."/>
            <person name="Hibbett D.S."/>
            <person name="Martin F."/>
            <person name="Nordberg H.P."/>
            <person name="Cantor M.N."/>
            <person name="Hua S.X."/>
        </authorList>
    </citation>
    <scope>NUCLEOTIDE SEQUENCE [LARGE SCALE GENOMIC DNA]</scope>
    <source>
        <strain evidence="2 3">MUT 4182</strain>
    </source>
</reference>
<feature type="compositionally biased region" description="Polar residues" evidence="1">
    <location>
        <begin position="276"/>
        <end position="288"/>
    </location>
</feature>
<dbReference type="OrthoDB" id="3246951at2759"/>
<proteinExistence type="predicted"/>
<organism evidence="2 3">
    <name type="scientific">Tulasnella calospora MUT 4182</name>
    <dbReference type="NCBI Taxonomy" id="1051891"/>
    <lineage>
        <taxon>Eukaryota</taxon>
        <taxon>Fungi</taxon>
        <taxon>Dikarya</taxon>
        <taxon>Basidiomycota</taxon>
        <taxon>Agaricomycotina</taxon>
        <taxon>Agaricomycetes</taxon>
        <taxon>Cantharellales</taxon>
        <taxon>Tulasnellaceae</taxon>
        <taxon>Tulasnella</taxon>
    </lineage>
</organism>
<evidence type="ECO:0000313" key="2">
    <source>
        <dbReference type="EMBL" id="KIO34260.1"/>
    </source>
</evidence>
<feature type="compositionally biased region" description="Polar residues" evidence="1">
    <location>
        <begin position="324"/>
        <end position="340"/>
    </location>
</feature>
<dbReference type="Proteomes" id="UP000054248">
    <property type="component" value="Unassembled WGS sequence"/>
</dbReference>
<evidence type="ECO:0000256" key="1">
    <source>
        <dbReference type="SAM" id="MobiDB-lite"/>
    </source>
</evidence>
<feature type="compositionally biased region" description="Polar residues" evidence="1">
    <location>
        <begin position="301"/>
        <end position="316"/>
    </location>
</feature>
<feature type="region of interest" description="Disordered" evidence="1">
    <location>
        <begin position="276"/>
        <end position="358"/>
    </location>
</feature>
<sequence>MLSLTTDLSVTSSLQALLEHLKSFSNSTTTKIRRVDVNGREISEEEWRFLKTQDLVRKLSAALKKALKAAGGGGSNAGTAEMLQTVIQQWIQSKLASQVASTPSVTPAPSTPSSLPSLAPLSALSTHSTLPSNTSDCGSGLDLTWKNNGLTSWGANRAIPTDPTSGLDTFIPPDTALGGGSEQFDFRELESLLGLIPAMDTSPSLSLQSDIASPTLDFAIDPSLPPWPDLPALAASQPWTSEASAASTSYLPPSTSIPPLHDVIGNQDAAALSMANLISNPSPPSSEQFEPLLPFGVNPPGQYSSTPPNAATSQQENRPRDGSHPTSPLDPTTQSTSSFAPSRAGKERATDPGKTGKMAATLKRARSHRQSLQAAMDKALTTMWELEIEHATLSKVLKGITERQALPSTTH</sequence>
<name>A0A0C3QMN3_9AGAM</name>
<keyword evidence="3" id="KW-1185">Reference proteome</keyword>
<gene>
    <name evidence="2" type="ORF">M407DRAFT_126867</name>
</gene>
<dbReference type="AlphaFoldDB" id="A0A0C3QMN3"/>
<evidence type="ECO:0000313" key="3">
    <source>
        <dbReference type="Proteomes" id="UP000054248"/>
    </source>
</evidence>
<protein>
    <submittedName>
        <fullName evidence="2">Uncharacterized protein</fullName>
    </submittedName>
</protein>
<dbReference type="HOGENOM" id="CLU_669388_0_0_1"/>
<dbReference type="EMBL" id="KN822943">
    <property type="protein sequence ID" value="KIO34260.1"/>
    <property type="molecule type" value="Genomic_DNA"/>
</dbReference>